<dbReference type="SFLD" id="SFLDG01129">
    <property type="entry name" value="C1.5:_HAD__Beta-PGM__Phosphata"/>
    <property type="match status" value="1"/>
</dbReference>
<accession>A0A8H6P3P7</accession>
<dbReference type="Gene3D" id="3.40.50.1000">
    <property type="entry name" value="HAD superfamily/HAD-like"/>
    <property type="match status" value="1"/>
</dbReference>
<evidence type="ECO:0000313" key="1">
    <source>
        <dbReference type="EMBL" id="KAF7116911.1"/>
    </source>
</evidence>
<dbReference type="InterPro" id="IPR050155">
    <property type="entry name" value="HAD-like_hydrolase_sf"/>
</dbReference>
<dbReference type="OrthoDB" id="47007at2759"/>
<dbReference type="InterPro" id="IPR036412">
    <property type="entry name" value="HAD-like_sf"/>
</dbReference>
<reference evidence="1" key="1">
    <citation type="submission" date="2020-06" db="EMBL/GenBank/DDBJ databases">
        <title>Draft genome sequences of strains closely related to Aspergillus parafelis and Aspergillus hiratsukae.</title>
        <authorList>
            <person name="Dos Santos R.A.C."/>
            <person name="Rivero-Menendez O."/>
            <person name="Steenwyk J.L."/>
            <person name="Mead M.E."/>
            <person name="Goldman G.H."/>
            <person name="Alastruey-Izquierdo A."/>
            <person name="Rokas A."/>
        </authorList>
    </citation>
    <scope>NUCLEOTIDE SEQUENCE</scope>
    <source>
        <strain evidence="1">CNM-CM5793</strain>
        <strain evidence="2">CNM-CM6106</strain>
    </source>
</reference>
<dbReference type="SFLD" id="SFLDS00003">
    <property type="entry name" value="Haloacid_Dehalogenase"/>
    <property type="match status" value="1"/>
</dbReference>
<dbReference type="PANTHER" id="PTHR43434:SF1">
    <property type="entry name" value="PHOSPHOGLYCOLATE PHOSPHATASE"/>
    <property type="match status" value="1"/>
</dbReference>
<dbReference type="Proteomes" id="UP000630445">
    <property type="component" value="Unassembled WGS sequence"/>
</dbReference>
<dbReference type="AlphaFoldDB" id="A0A8H6P3P7"/>
<organism evidence="1 3">
    <name type="scientific">Aspergillus hiratsukae</name>
    <dbReference type="NCBI Taxonomy" id="1194566"/>
    <lineage>
        <taxon>Eukaryota</taxon>
        <taxon>Fungi</taxon>
        <taxon>Dikarya</taxon>
        <taxon>Ascomycota</taxon>
        <taxon>Pezizomycotina</taxon>
        <taxon>Eurotiomycetes</taxon>
        <taxon>Eurotiomycetidae</taxon>
        <taxon>Eurotiales</taxon>
        <taxon>Aspergillaceae</taxon>
        <taxon>Aspergillus</taxon>
        <taxon>Aspergillus subgen. Fumigati</taxon>
    </lineage>
</organism>
<dbReference type="InterPro" id="IPR023198">
    <property type="entry name" value="PGP-like_dom2"/>
</dbReference>
<dbReference type="GO" id="GO:0006281">
    <property type="term" value="P:DNA repair"/>
    <property type="evidence" value="ECO:0007669"/>
    <property type="project" value="TreeGrafter"/>
</dbReference>
<dbReference type="Gene3D" id="1.10.150.240">
    <property type="entry name" value="Putative phosphatase, domain 2"/>
    <property type="match status" value="1"/>
</dbReference>
<evidence type="ECO:0000313" key="3">
    <source>
        <dbReference type="Proteomes" id="UP000630445"/>
    </source>
</evidence>
<dbReference type="Pfam" id="PF13419">
    <property type="entry name" value="HAD_2"/>
    <property type="match status" value="1"/>
</dbReference>
<dbReference type="SUPFAM" id="SSF56784">
    <property type="entry name" value="HAD-like"/>
    <property type="match status" value="1"/>
</dbReference>
<name>A0A8H6P3P7_9EURO</name>
<dbReference type="InterPro" id="IPR023214">
    <property type="entry name" value="HAD_sf"/>
</dbReference>
<gene>
    <name evidence="1" type="ORF">CNMCM5793_005541</name>
    <name evidence="2" type="ORF">CNMCM6106_005654</name>
</gene>
<evidence type="ECO:0008006" key="4">
    <source>
        <dbReference type="Google" id="ProtNLM"/>
    </source>
</evidence>
<proteinExistence type="predicted"/>
<dbReference type="PANTHER" id="PTHR43434">
    <property type="entry name" value="PHOSPHOGLYCOLATE PHOSPHATASE"/>
    <property type="match status" value="1"/>
</dbReference>
<dbReference type="EMBL" id="JACBAD010002097">
    <property type="protein sequence ID" value="KAF7116911.1"/>
    <property type="molecule type" value="Genomic_DNA"/>
</dbReference>
<dbReference type="Proteomes" id="UP000662466">
    <property type="component" value="Unassembled WGS sequence"/>
</dbReference>
<comment type="caution">
    <text evidence="1">The sequence shown here is derived from an EMBL/GenBank/DDBJ whole genome shotgun (WGS) entry which is preliminary data.</text>
</comment>
<dbReference type="InterPro" id="IPR041492">
    <property type="entry name" value="HAD_2"/>
</dbReference>
<dbReference type="EMBL" id="JACBAF010001945">
    <property type="protein sequence ID" value="KAF7171214.1"/>
    <property type="molecule type" value="Genomic_DNA"/>
</dbReference>
<keyword evidence="3" id="KW-1185">Reference proteome</keyword>
<sequence>MTDLIILDFDGTIFDTREAIQHAAKLTFTTLLPAYEIPYAKARRLMATGAGLPETFRALHPDPSTFDEEKWVSTYRFLYATHEEKFTRPFPGLRELLAGLHARGIRIAIVSNKAVPAIKAALARTELLEFVPEMLIIGDEIPGFKRKPDGASFAEVLVPRLKAVYGEGFEVEPGRVLMVGDTMADLKYARNIGARVCWCRFGQGDKEECELLKADYAVDSLAEVLEIAAKEWLPQPMECR</sequence>
<protein>
    <recommendedName>
        <fullName evidence="4">Phosphoglycolate phosphatase</fullName>
    </recommendedName>
</protein>
<evidence type="ECO:0000313" key="2">
    <source>
        <dbReference type="EMBL" id="KAF7171214.1"/>
    </source>
</evidence>
<dbReference type="GO" id="GO:0008967">
    <property type="term" value="F:phosphoglycolate phosphatase activity"/>
    <property type="evidence" value="ECO:0007669"/>
    <property type="project" value="TreeGrafter"/>
</dbReference>